<feature type="domain" description="BCL-11A-like CCHC zinc finger" evidence="2">
    <location>
        <begin position="151"/>
        <end position="175"/>
    </location>
</feature>
<feature type="compositionally biased region" description="Low complexity" evidence="1">
    <location>
        <begin position="29"/>
        <end position="50"/>
    </location>
</feature>
<feature type="compositionally biased region" description="Polar residues" evidence="1">
    <location>
        <begin position="79"/>
        <end position="90"/>
    </location>
</feature>
<feature type="region of interest" description="Disordered" evidence="1">
    <location>
        <begin position="69"/>
        <end position="143"/>
    </location>
</feature>
<evidence type="ECO:0000313" key="3">
    <source>
        <dbReference type="EMBL" id="MFH4974254.1"/>
    </source>
</evidence>
<comment type="caution">
    <text evidence="3">The sequence shown here is derived from an EMBL/GenBank/DDBJ whole genome shotgun (WGS) entry which is preliminary data.</text>
</comment>
<feature type="compositionally biased region" description="Polar residues" evidence="1">
    <location>
        <begin position="98"/>
        <end position="107"/>
    </location>
</feature>
<feature type="compositionally biased region" description="Basic and acidic residues" evidence="1">
    <location>
        <begin position="114"/>
        <end position="125"/>
    </location>
</feature>
<evidence type="ECO:0000313" key="4">
    <source>
        <dbReference type="Proteomes" id="UP001608902"/>
    </source>
</evidence>
<name>A0ABD6EA73_9BILA</name>
<dbReference type="EMBL" id="JBGFUD010000318">
    <property type="protein sequence ID" value="MFH4974254.1"/>
    <property type="molecule type" value="Genomic_DNA"/>
</dbReference>
<dbReference type="Pfam" id="PF25491">
    <property type="entry name" value="CCHC_BCL-11A"/>
    <property type="match status" value="1"/>
</dbReference>
<organism evidence="3 4">
    <name type="scientific">Gnathostoma spinigerum</name>
    <dbReference type="NCBI Taxonomy" id="75299"/>
    <lineage>
        <taxon>Eukaryota</taxon>
        <taxon>Metazoa</taxon>
        <taxon>Ecdysozoa</taxon>
        <taxon>Nematoda</taxon>
        <taxon>Chromadorea</taxon>
        <taxon>Rhabditida</taxon>
        <taxon>Spirurina</taxon>
        <taxon>Gnathostomatomorpha</taxon>
        <taxon>Gnathostomatoidea</taxon>
        <taxon>Gnathostomatidae</taxon>
        <taxon>Gnathostoma</taxon>
    </lineage>
</organism>
<protein>
    <recommendedName>
        <fullName evidence="2">BCL-11A-like CCHC zinc finger domain-containing protein</fullName>
    </recommendedName>
</protein>
<reference evidence="3 4" key="1">
    <citation type="submission" date="2024-08" db="EMBL/GenBank/DDBJ databases">
        <title>Gnathostoma spinigerum genome.</title>
        <authorList>
            <person name="Gonzalez-Bertolin B."/>
            <person name="Monzon S."/>
            <person name="Zaballos A."/>
            <person name="Jimenez P."/>
            <person name="Dekumyoy P."/>
            <person name="Varona S."/>
            <person name="Cuesta I."/>
            <person name="Sumanam S."/>
            <person name="Adisakwattana P."/>
            <person name="Gasser R.B."/>
            <person name="Hernandez-Gonzalez A."/>
            <person name="Young N.D."/>
            <person name="Perteguer M.J."/>
        </authorList>
    </citation>
    <scope>NUCLEOTIDE SEQUENCE [LARGE SCALE GENOMIC DNA]</scope>
    <source>
        <strain evidence="3">AL3</strain>
        <tissue evidence="3">Liver</tissue>
    </source>
</reference>
<gene>
    <name evidence="3" type="ORF">AB6A40_000963</name>
</gene>
<accession>A0ABD6EA73</accession>
<feature type="compositionally biased region" description="Low complexity" evidence="1">
    <location>
        <begin position="126"/>
        <end position="140"/>
    </location>
</feature>
<evidence type="ECO:0000256" key="1">
    <source>
        <dbReference type="SAM" id="MobiDB-lite"/>
    </source>
</evidence>
<dbReference type="InterPro" id="IPR057448">
    <property type="entry name" value="BCL-11A_Znf_CCHC"/>
</dbReference>
<feature type="region of interest" description="Disordered" evidence="1">
    <location>
        <begin position="24"/>
        <end position="50"/>
    </location>
</feature>
<dbReference type="AlphaFoldDB" id="A0ABD6EA73"/>
<sequence>MSAKQKKECASSSCAVQLAQYKRRANNKQHQQQQQPNITDSSAYDSVLSSYSEEQLSTVVQTVCTAVERATNTEEESPKSSQVTTPTSHLSAKLIDTPMTSSDSGVDSSAEVDPEMKESTCRDEAAASPSDSSSDDVAVPTSNSNVQGDVIICGDCHMEFAVSQFSTFIDHKVNR</sequence>
<dbReference type="Proteomes" id="UP001608902">
    <property type="component" value="Unassembled WGS sequence"/>
</dbReference>
<evidence type="ECO:0000259" key="2">
    <source>
        <dbReference type="Pfam" id="PF25491"/>
    </source>
</evidence>
<keyword evidence="4" id="KW-1185">Reference proteome</keyword>
<proteinExistence type="predicted"/>